<dbReference type="PANTHER" id="PTHR37305">
    <property type="entry name" value="INTEGRAL MEMBRANE PROTEIN-RELATED"/>
    <property type="match status" value="1"/>
</dbReference>
<dbReference type="PANTHER" id="PTHR37305:SF1">
    <property type="entry name" value="MEMBRANE PROTEIN"/>
    <property type="match status" value="1"/>
</dbReference>
<feature type="transmembrane region" description="Helical" evidence="1">
    <location>
        <begin position="60"/>
        <end position="79"/>
    </location>
</feature>
<organism evidence="2">
    <name type="scientific">Bacillus subtilis</name>
    <dbReference type="NCBI Taxonomy" id="1423"/>
    <lineage>
        <taxon>Bacteria</taxon>
        <taxon>Bacillati</taxon>
        <taxon>Bacillota</taxon>
        <taxon>Bacilli</taxon>
        <taxon>Bacillales</taxon>
        <taxon>Bacillaceae</taxon>
        <taxon>Bacillus</taxon>
    </lineage>
</organism>
<keyword evidence="1" id="KW-0472">Membrane</keyword>
<accession>A0AAX3RQ47</accession>
<feature type="transmembrane region" description="Helical" evidence="1">
    <location>
        <begin position="343"/>
        <end position="370"/>
    </location>
</feature>
<feature type="transmembrane region" description="Helical" evidence="1">
    <location>
        <begin position="301"/>
        <end position="322"/>
    </location>
</feature>
<name>A0AAX3RQ47_BACIU</name>
<feature type="transmembrane region" description="Helical" evidence="1">
    <location>
        <begin position="258"/>
        <end position="281"/>
    </location>
</feature>
<feature type="transmembrane region" description="Helical" evidence="1">
    <location>
        <begin position="100"/>
        <end position="123"/>
    </location>
</feature>
<feature type="transmembrane region" description="Helical" evidence="1">
    <location>
        <begin position="172"/>
        <end position="190"/>
    </location>
</feature>
<reference evidence="2" key="1">
    <citation type="submission" date="2023-03" db="EMBL/GenBank/DDBJ databases">
        <title>Complete genome sequences of 52 Bacillus and Priestia strains isolated from West-African fermentations and 26 reference strains from the DSMZ collection.</title>
        <authorList>
            <person name="Wiedenbein E.S."/>
            <person name="Canoy T.S."/>
            <person name="Hui Y."/>
            <person name="Parkouda C."/>
            <person name="Dawende C."/>
            <person name="Ametefe E."/>
            <person name="Jespersen L."/>
            <person name="Nielsen D.S."/>
        </authorList>
    </citation>
    <scope>NUCLEOTIDE SEQUENCE</scope>
    <source>
        <strain evidence="2">PRO56</strain>
    </source>
</reference>
<keyword evidence="1" id="KW-1133">Transmembrane helix</keyword>
<keyword evidence="1" id="KW-0812">Transmembrane</keyword>
<sequence length="431" mass="49543">MKNIIKAEWRKKRSTVFLIPLLVGSLLIFAICGSIMLSLTKNGQSIDRAFDVLYELCVTNWNYLVILVVITFSLLATEMEHRLGMWPTLLTTPHSKWKHFFVKVITAVGFIQLFGLCVCLYLSGLGFLYGKSFFEYIKISLELLYLPFLLAIPFVITQTLISIIIVNPYISVGIGMAVFLFHAMLPYWWLPWGALAYMQSNTRIIEVFPLLISLSLGYGVLSIFVFCRKMFSSGGSELVGFQQVFFAEWIKIKKKKSLLLIIILVALPVIYGWIIHTKVMIETYGYDEGNSWKVLIMMTQMFYGTVFFPIIISLVTGTLTGYEQRANSWEHLLMTPVKGVLFFFSKMAWAGIIILSTQLLMIGLLIVLGYTAGYTDKLPMDIFLFTVLFWNCGRNKPWDTFILFLFTNEIYQTVTVDQYFFEFSFFSGIFE</sequence>
<evidence type="ECO:0000313" key="2">
    <source>
        <dbReference type="EMBL" id="WEY84759.1"/>
    </source>
</evidence>
<gene>
    <name evidence="2" type="ORF">P5633_21485</name>
</gene>
<feature type="transmembrane region" description="Helical" evidence="1">
    <location>
        <begin position="16"/>
        <end position="40"/>
    </location>
</feature>
<feature type="transmembrane region" description="Helical" evidence="1">
    <location>
        <begin position="143"/>
        <end position="165"/>
    </location>
</feature>
<dbReference type="Pfam" id="PF12730">
    <property type="entry name" value="ABC2_membrane_4"/>
    <property type="match status" value="2"/>
</dbReference>
<feature type="transmembrane region" description="Helical" evidence="1">
    <location>
        <begin position="210"/>
        <end position="227"/>
    </location>
</feature>
<evidence type="ECO:0000256" key="1">
    <source>
        <dbReference type="SAM" id="Phobius"/>
    </source>
</evidence>
<proteinExistence type="predicted"/>
<dbReference type="AlphaFoldDB" id="A0AAX3RQ47"/>
<dbReference type="EMBL" id="CP120576">
    <property type="protein sequence ID" value="WEY84759.1"/>
    <property type="molecule type" value="Genomic_DNA"/>
</dbReference>
<protein>
    <submittedName>
        <fullName evidence="2">ABC transporter permease</fullName>
    </submittedName>
</protein>